<dbReference type="InterPro" id="IPR029062">
    <property type="entry name" value="Class_I_gatase-like"/>
</dbReference>
<keyword evidence="5" id="KW-0378">Hydrolase</keyword>
<evidence type="ECO:0000256" key="4">
    <source>
        <dbReference type="ARBA" id="ARBA00022755"/>
    </source>
</evidence>
<dbReference type="NCBIfam" id="NF002957">
    <property type="entry name" value="PRK03619.1"/>
    <property type="match status" value="1"/>
</dbReference>
<dbReference type="GO" id="GO:0005524">
    <property type="term" value="F:ATP binding"/>
    <property type="evidence" value="ECO:0007669"/>
    <property type="project" value="UniProtKB-KW"/>
</dbReference>
<evidence type="ECO:0000313" key="8">
    <source>
        <dbReference type="EMBL" id="VAX23938.1"/>
    </source>
</evidence>
<accession>A0A3B1CIX1</accession>
<evidence type="ECO:0000256" key="6">
    <source>
        <dbReference type="ARBA" id="ARBA00022840"/>
    </source>
</evidence>
<dbReference type="EC" id="6.3.5.3" evidence="8"/>
<dbReference type="InterPro" id="IPR010075">
    <property type="entry name" value="PRibForGlyAmidine_synth_PurQ"/>
</dbReference>
<dbReference type="NCBIfam" id="TIGR01737">
    <property type="entry name" value="FGAM_synth_I"/>
    <property type="match status" value="1"/>
</dbReference>
<keyword evidence="6" id="KW-0067">ATP-binding</keyword>
<keyword evidence="8" id="KW-0808">Transferase</keyword>
<keyword evidence="1" id="KW-0963">Cytoplasm</keyword>
<keyword evidence="4" id="KW-0658">Purine biosynthesis</keyword>
<dbReference type="GO" id="GO:0004642">
    <property type="term" value="F:phosphoribosylformylglycinamidine synthase activity"/>
    <property type="evidence" value="ECO:0007669"/>
    <property type="project" value="UniProtKB-EC"/>
</dbReference>
<evidence type="ECO:0000256" key="7">
    <source>
        <dbReference type="ARBA" id="ARBA00022962"/>
    </source>
</evidence>
<dbReference type="GO" id="GO:0006189">
    <property type="term" value="P:'de novo' IMP biosynthetic process"/>
    <property type="evidence" value="ECO:0007669"/>
    <property type="project" value="InterPro"/>
</dbReference>
<dbReference type="PROSITE" id="PS51273">
    <property type="entry name" value="GATASE_TYPE_1"/>
    <property type="match status" value="1"/>
</dbReference>
<evidence type="ECO:0000256" key="2">
    <source>
        <dbReference type="ARBA" id="ARBA00022598"/>
    </source>
</evidence>
<keyword evidence="7 8" id="KW-0315">Glutamine amidotransferase</keyword>
<dbReference type="SUPFAM" id="SSF52317">
    <property type="entry name" value="Class I glutamine amidotransferase-like"/>
    <property type="match status" value="1"/>
</dbReference>
<dbReference type="SMART" id="SM01211">
    <property type="entry name" value="GATase_5"/>
    <property type="match status" value="1"/>
</dbReference>
<dbReference type="HAMAP" id="MF_00421">
    <property type="entry name" value="PurQ"/>
    <property type="match status" value="1"/>
</dbReference>
<sequence length="230" mass="24926">MKFAVLVFPGSNCDHDCYHAIKHTLGQNAEFVWHKDGSLKGFDVVMVPGGFSYGDYLRPGAIACFSPVLGALSDFINKGKPAFGICNGFQILTEAGFLPGTLAQNESMKFICKNTNLRVETSNSFVTSNMAKGDILDMPIAHMDGRYTADKDTLARLEDDDRVLFRYCDAKGEITKEANPNGSARNIAGILSAKRNVAGMMPHPERACENALGGENGRFVFESIMASVGV</sequence>
<keyword evidence="2 8" id="KW-0436">Ligase</keyword>
<evidence type="ECO:0000256" key="1">
    <source>
        <dbReference type="ARBA" id="ARBA00022490"/>
    </source>
</evidence>
<keyword evidence="3" id="KW-0547">Nucleotide-binding</keyword>
<dbReference type="CDD" id="cd01740">
    <property type="entry name" value="GATase1_FGAR_AT"/>
    <property type="match status" value="1"/>
</dbReference>
<organism evidence="8">
    <name type="scientific">hydrothermal vent metagenome</name>
    <dbReference type="NCBI Taxonomy" id="652676"/>
    <lineage>
        <taxon>unclassified sequences</taxon>
        <taxon>metagenomes</taxon>
        <taxon>ecological metagenomes</taxon>
    </lineage>
</organism>
<reference evidence="8" key="1">
    <citation type="submission" date="2018-06" db="EMBL/GenBank/DDBJ databases">
        <authorList>
            <person name="Zhirakovskaya E."/>
        </authorList>
    </citation>
    <scope>NUCLEOTIDE SEQUENCE</scope>
</reference>
<dbReference type="Gene3D" id="3.40.50.880">
    <property type="match status" value="1"/>
</dbReference>
<evidence type="ECO:0000256" key="5">
    <source>
        <dbReference type="ARBA" id="ARBA00022801"/>
    </source>
</evidence>
<dbReference type="GO" id="GO:0016740">
    <property type="term" value="F:transferase activity"/>
    <property type="evidence" value="ECO:0007669"/>
    <property type="project" value="UniProtKB-KW"/>
</dbReference>
<name>A0A3B1CIX1_9ZZZZ</name>
<dbReference type="Pfam" id="PF13507">
    <property type="entry name" value="GATase_5"/>
    <property type="match status" value="1"/>
</dbReference>
<proteinExistence type="inferred from homology"/>
<dbReference type="PANTHER" id="PTHR47552:SF1">
    <property type="entry name" value="PHOSPHORIBOSYLFORMYLGLYCINAMIDINE SYNTHASE SUBUNIT PURQ"/>
    <property type="match status" value="1"/>
</dbReference>
<protein>
    <submittedName>
        <fullName evidence="8">Phosphoribosylformylglycinamidine synthase, glutamine amidotransferase subunit</fullName>
        <ecNumber evidence="8">6.3.5.3</ecNumber>
    </submittedName>
</protein>
<dbReference type="EMBL" id="UOGE01000091">
    <property type="protein sequence ID" value="VAX23938.1"/>
    <property type="molecule type" value="Genomic_DNA"/>
</dbReference>
<dbReference type="GO" id="GO:0016787">
    <property type="term" value="F:hydrolase activity"/>
    <property type="evidence" value="ECO:0007669"/>
    <property type="project" value="UniProtKB-KW"/>
</dbReference>
<dbReference type="PANTHER" id="PTHR47552">
    <property type="entry name" value="PHOSPHORIBOSYLFORMYLGLYCINAMIDINE SYNTHASE SUBUNIT PURQ"/>
    <property type="match status" value="1"/>
</dbReference>
<dbReference type="PIRSF" id="PIRSF001586">
    <property type="entry name" value="FGAM_synth_I"/>
    <property type="match status" value="1"/>
</dbReference>
<dbReference type="AlphaFoldDB" id="A0A3B1CIX1"/>
<gene>
    <name evidence="8" type="ORF">MNBD_NITROSPINAE02-735</name>
</gene>
<evidence type="ECO:0000256" key="3">
    <source>
        <dbReference type="ARBA" id="ARBA00022741"/>
    </source>
</evidence>